<protein>
    <submittedName>
        <fullName evidence="1">Uncharacterized protein</fullName>
    </submittedName>
</protein>
<dbReference type="AlphaFoldDB" id="A0A379C5Q2"/>
<gene>
    <name evidence="1" type="ORF">NCTC13149_00751</name>
</gene>
<evidence type="ECO:0000313" key="1">
    <source>
        <dbReference type="EMBL" id="SUB56936.1"/>
    </source>
</evidence>
<proteinExistence type="predicted"/>
<dbReference type="STRING" id="1122949.GCA_000378725_01471"/>
<dbReference type="OrthoDB" id="9868049at2"/>
<name>A0A379C5Q2_9FIRM</name>
<evidence type="ECO:0000313" key="2">
    <source>
        <dbReference type="Proteomes" id="UP000255517"/>
    </source>
</evidence>
<organism evidence="1 2">
    <name type="scientific">Peptoniphilus lacrimalis</name>
    <dbReference type="NCBI Taxonomy" id="33031"/>
    <lineage>
        <taxon>Bacteria</taxon>
        <taxon>Bacillati</taxon>
        <taxon>Bacillota</taxon>
        <taxon>Tissierellia</taxon>
        <taxon>Tissierellales</taxon>
        <taxon>Peptoniphilaceae</taxon>
        <taxon>Peptoniphilus</taxon>
    </lineage>
</organism>
<dbReference type="EMBL" id="UGSZ01000001">
    <property type="protein sequence ID" value="SUB56936.1"/>
    <property type="molecule type" value="Genomic_DNA"/>
</dbReference>
<dbReference type="RefSeq" id="WP_019035118.1">
    <property type="nucleotide sequence ID" value="NZ_JASOSY010000008.1"/>
</dbReference>
<reference evidence="1 2" key="1">
    <citation type="submission" date="2018-06" db="EMBL/GenBank/DDBJ databases">
        <authorList>
            <consortium name="Pathogen Informatics"/>
            <person name="Doyle S."/>
        </authorList>
    </citation>
    <scope>NUCLEOTIDE SEQUENCE [LARGE SCALE GENOMIC DNA]</scope>
    <source>
        <strain evidence="1 2">NCTC13149</strain>
    </source>
</reference>
<accession>A0A379C5Q2</accession>
<sequence length="89" mass="10339">MIKLKNKRKKYPCKQNNISKVIACLSLPLAYAGYLYTERKKHKELKRLADSKEKEVSYLKPLFEDLEDSTAEELAFAVCLNLEEEEGEI</sequence>
<dbReference type="Proteomes" id="UP000255517">
    <property type="component" value="Unassembled WGS sequence"/>
</dbReference>